<reference evidence="3" key="3">
    <citation type="journal article" date="2018" name="Mol. Plant Microbe Interact.">
        <title>Genome sequence resources for the wheat stripe rust pathogen (Puccinia striiformis f. sp. tritici) and the barley stripe rust pathogen (Puccinia striiformis f. sp. hordei).</title>
        <authorList>
            <person name="Xia C."/>
            <person name="Wang M."/>
            <person name="Yin C."/>
            <person name="Cornejo O.E."/>
            <person name="Hulbert S.H."/>
            <person name="Chen X."/>
        </authorList>
    </citation>
    <scope>NUCLEOTIDE SEQUENCE [LARGE SCALE GENOMIC DNA]</scope>
    <source>
        <strain evidence="3">93TX-2</strain>
    </source>
</reference>
<dbReference type="AlphaFoldDB" id="A0A2S4UEM8"/>
<organism evidence="2 3">
    <name type="scientific">Puccinia striiformis</name>
    <dbReference type="NCBI Taxonomy" id="27350"/>
    <lineage>
        <taxon>Eukaryota</taxon>
        <taxon>Fungi</taxon>
        <taxon>Dikarya</taxon>
        <taxon>Basidiomycota</taxon>
        <taxon>Pucciniomycotina</taxon>
        <taxon>Pucciniomycetes</taxon>
        <taxon>Pucciniales</taxon>
        <taxon>Pucciniaceae</taxon>
        <taxon>Puccinia</taxon>
    </lineage>
</organism>
<accession>A0A2S4UEM8</accession>
<protein>
    <submittedName>
        <fullName evidence="2">Uncharacterized protein</fullName>
    </submittedName>
</protein>
<name>A0A2S4UEM8_9BASI</name>
<evidence type="ECO:0000313" key="3">
    <source>
        <dbReference type="Proteomes" id="UP000238274"/>
    </source>
</evidence>
<reference evidence="2 3" key="1">
    <citation type="submission" date="2017-12" db="EMBL/GenBank/DDBJ databases">
        <title>Gene loss provides genomic basis for host adaptation in cereal stripe rust fungi.</title>
        <authorList>
            <person name="Xia C."/>
        </authorList>
    </citation>
    <scope>NUCLEOTIDE SEQUENCE [LARGE SCALE GENOMIC DNA]</scope>
    <source>
        <strain evidence="2 3">93TX-2</strain>
    </source>
</reference>
<comment type="caution">
    <text evidence="2">The sequence shown here is derived from an EMBL/GenBank/DDBJ whole genome shotgun (WGS) entry which is preliminary data.</text>
</comment>
<keyword evidence="3" id="KW-1185">Reference proteome</keyword>
<evidence type="ECO:0000313" key="2">
    <source>
        <dbReference type="EMBL" id="POV95636.1"/>
    </source>
</evidence>
<reference evidence="3" key="2">
    <citation type="journal article" date="2018" name="BMC Genomics">
        <title>Genomic insights into host adaptation between the wheat stripe rust pathogen (Puccinia striiformis f. sp. tritici) and the barley stripe rust pathogen (Puccinia striiformis f. sp. hordei).</title>
        <authorList>
            <person name="Xia C."/>
            <person name="Wang M."/>
            <person name="Yin C."/>
            <person name="Cornejo O.E."/>
            <person name="Hulbert S.H."/>
            <person name="Chen X."/>
        </authorList>
    </citation>
    <scope>NUCLEOTIDE SEQUENCE [LARGE SCALE GENOMIC DNA]</scope>
    <source>
        <strain evidence="3">93TX-2</strain>
    </source>
</reference>
<dbReference type="VEuPathDB" id="FungiDB:PSTT_06460"/>
<dbReference type="Proteomes" id="UP000238274">
    <property type="component" value="Unassembled WGS sequence"/>
</dbReference>
<dbReference type="VEuPathDB" id="FungiDB:PSHT_15568"/>
<dbReference type="EMBL" id="PKSM01000407">
    <property type="protein sequence ID" value="POV95636.1"/>
    <property type="molecule type" value="Genomic_DNA"/>
</dbReference>
<evidence type="ECO:0000256" key="1">
    <source>
        <dbReference type="SAM" id="MobiDB-lite"/>
    </source>
</evidence>
<proteinExistence type="predicted"/>
<feature type="non-terminal residue" evidence="2">
    <location>
        <position position="83"/>
    </location>
</feature>
<sequence>MNPIRTNLLHQRGTSYQIEVWNRPIRGIDIGSPIPDLDTTTPAKRRGKVVGAGRGISKQAEDNTLTQTGRNSMTVAWLAPHSS</sequence>
<gene>
    <name evidence="2" type="ORF">PSHT_15568</name>
</gene>
<feature type="region of interest" description="Disordered" evidence="1">
    <location>
        <begin position="31"/>
        <end position="50"/>
    </location>
</feature>